<dbReference type="BioCyc" id="FSP457404-HMP:GTSQ-3553-MONOMER"/>
<keyword evidence="6 7" id="KW-0472">Membrane</keyword>
<evidence type="ECO:0000256" key="4">
    <source>
        <dbReference type="ARBA" id="ARBA00022692"/>
    </source>
</evidence>
<dbReference type="CDD" id="cd01127">
    <property type="entry name" value="TrwB_TraG_TraD_VirD4"/>
    <property type="match status" value="1"/>
</dbReference>
<evidence type="ECO:0000256" key="6">
    <source>
        <dbReference type="ARBA" id="ARBA00023136"/>
    </source>
</evidence>
<dbReference type="PANTHER" id="PTHR37937">
    <property type="entry name" value="CONJUGATIVE TRANSFER: DNA TRANSPORT"/>
    <property type="match status" value="1"/>
</dbReference>
<keyword evidence="3" id="KW-1003">Cell membrane</keyword>
<evidence type="ECO:0000256" key="5">
    <source>
        <dbReference type="ARBA" id="ARBA00022989"/>
    </source>
</evidence>
<evidence type="ECO:0000313" key="9">
    <source>
        <dbReference type="Proteomes" id="UP000003233"/>
    </source>
</evidence>
<dbReference type="InterPro" id="IPR051539">
    <property type="entry name" value="T4SS-coupling_protein"/>
</dbReference>
<comment type="subcellular location">
    <subcellularLocation>
        <location evidence="1">Cell membrane</location>
        <topology evidence="1">Multi-pass membrane protein</topology>
    </subcellularLocation>
</comment>
<evidence type="ECO:0000256" key="7">
    <source>
        <dbReference type="SAM" id="Phobius"/>
    </source>
</evidence>
<evidence type="ECO:0000256" key="1">
    <source>
        <dbReference type="ARBA" id="ARBA00004651"/>
    </source>
</evidence>
<comment type="similarity">
    <text evidence="2">Belongs to the VirD4/TraG family.</text>
</comment>
<dbReference type="HOGENOM" id="CLU_012039_0_0_0"/>
<dbReference type="Pfam" id="PF02534">
    <property type="entry name" value="T4SS-DNA_transf"/>
    <property type="match status" value="2"/>
</dbReference>
<reference evidence="8 9" key="1">
    <citation type="submission" date="2012-07" db="EMBL/GenBank/DDBJ databases">
        <title>The Genome Sequence of Fusobacterium ulcerans 12_1B.</title>
        <authorList>
            <consortium name="The Broad Institute Genome Sequencing Platform"/>
            <person name="Earl A."/>
            <person name="Ward D."/>
            <person name="Feldgarden M."/>
            <person name="Gevers D."/>
            <person name="Strauss J."/>
            <person name="Ambrose C.E."/>
            <person name="Allen-Vercoe E."/>
            <person name="Walker B."/>
            <person name="Young S.K."/>
            <person name="Zeng Q."/>
            <person name="Gargeya S."/>
            <person name="Fitzgerald M."/>
            <person name="Haas B."/>
            <person name="Abouelleil A."/>
            <person name="Alvarado L."/>
            <person name="Arachchi H.M."/>
            <person name="Berlin A.M."/>
            <person name="Chapman S.B."/>
            <person name="Goldberg J."/>
            <person name="Griggs A."/>
            <person name="Gujja S."/>
            <person name="Hansen M."/>
            <person name="Howarth C."/>
            <person name="Imamovic A."/>
            <person name="Larimer J."/>
            <person name="McCowen C."/>
            <person name="Montmayeur A."/>
            <person name="Murphy C."/>
            <person name="Neiman D."/>
            <person name="Pearson M."/>
            <person name="Priest M."/>
            <person name="Roberts A."/>
            <person name="Saif S."/>
            <person name="Shea T."/>
            <person name="Sisk P."/>
            <person name="Sykes S."/>
            <person name="Wortman J."/>
            <person name="Nusbaum C."/>
            <person name="Birren B."/>
        </authorList>
    </citation>
    <scope>NUCLEOTIDE SEQUENCE [LARGE SCALE GENOMIC DNA]</scope>
    <source>
        <strain evidence="8 9">12_1B</strain>
    </source>
</reference>
<protein>
    <recommendedName>
        <fullName evidence="10">Type IV secretion system protein VirD4</fullName>
    </recommendedName>
</protein>
<keyword evidence="5 7" id="KW-1133">Transmembrane helix</keyword>
<accession>H1PYK5</accession>
<evidence type="ECO:0008006" key="10">
    <source>
        <dbReference type="Google" id="ProtNLM"/>
    </source>
</evidence>
<evidence type="ECO:0000256" key="2">
    <source>
        <dbReference type="ARBA" id="ARBA00008806"/>
    </source>
</evidence>
<evidence type="ECO:0000313" key="8">
    <source>
        <dbReference type="EMBL" id="EHO77194.1"/>
    </source>
</evidence>
<dbReference type="EMBL" id="AGWJ02000035">
    <property type="protein sequence ID" value="EHO77194.1"/>
    <property type="molecule type" value="Genomic_DNA"/>
</dbReference>
<sequence length="655" mass="74914">MNNKKELLKRKKIGKFMLIFFFLLSSVTTQYFAYSLKYHQALGKPLFSIQKVKVYPPYKVYIWGKKYEKRLPKTVKKVKGIFTVGSLAFLMGVMVVSKKKTLDSHGSAEWATLEEIKEMNLYNEAGAVLGKDKKNRILRTLGVEHILMAAPTRGGKGINTVTPTCLDWTDSMIINDIKGELWGQSAGYRKNVLGQKVIHFNPIDTEGISCSYNPLDFIKKGTAKEMQDVQVIVQTLVDTEGKGESDHWISSAINFLTGIIFHVKYAKKNASLSDVVDFLTDSEMPLINRIADIMGFPHPGEEAPSSEPFNHLKNEENKNLFKEIYGKEGTVHPVVASEFTTIFETPDKERGSIISTATQKMKIFMDPLIRKHISKSDFTVQDIMDTRTSLYLVTPPEALDRTRPLLRLIITQAIYGLTKTMKFDNKQPTFMEKLLKPFKDLKKKMKNYFFTEPKKNRILFLIDEFPSLGKLELVEKSMSYIAGYGLKILLITQSMKQLKKIYGKDNFILANCSIQLYLTPNEIEDAEDISKTLDNKTILSVSVSKKGFDLFPSKTISETGRRLMTAGEVRILPFQNIIIFVSGQKPIYGNKLMYYKEKRYNERLLPTPQITDTFRKEEIKEKSPVKKGESLQEKKKEFTLEPLSLDNEIYIENED</sequence>
<dbReference type="Proteomes" id="UP000003233">
    <property type="component" value="Unassembled WGS sequence"/>
</dbReference>
<proteinExistence type="inferred from homology"/>
<dbReference type="Gene3D" id="3.40.50.300">
    <property type="entry name" value="P-loop containing nucleotide triphosphate hydrolases"/>
    <property type="match status" value="1"/>
</dbReference>
<dbReference type="SUPFAM" id="SSF52540">
    <property type="entry name" value="P-loop containing nucleoside triphosphate hydrolases"/>
    <property type="match status" value="1"/>
</dbReference>
<organism evidence="8 9">
    <name type="scientific">Fusobacterium ulcerans 12-1B</name>
    <dbReference type="NCBI Taxonomy" id="457404"/>
    <lineage>
        <taxon>Bacteria</taxon>
        <taxon>Fusobacteriati</taxon>
        <taxon>Fusobacteriota</taxon>
        <taxon>Fusobacteriia</taxon>
        <taxon>Fusobacteriales</taxon>
        <taxon>Fusobacteriaceae</taxon>
        <taxon>Fusobacterium</taxon>
    </lineage>
</organism>
<feature type="transmembrane region" description="Helical" evidence="7">
    <location>
        <begin position="16"/>
        <end position="34"/>
    </location>
</feature>
<dbReference type="RefSeq" id="WP_008699449.1">
    <property type="nucleotide sequence ID" value="NZ_KE161012.1"/>
</dbReference>
<evidence type="ECO:0000256" key="3">
    <source>
        <dbReference type="ARBA" id="ARBA00022475"/>
    </source>
</evidence>
<dbReference type="GO" id="GO:0005886">
    <property type="term" value="C:plasma membrane"/>
    <property type="evidence" value="ECO:0007669"/>
    <property type="project" value="UniProtKB-SubCell"/>
</dbReference>
<dbReference type="InterPro" id="IPR003688">
    <property type="entry name" value="TraG/VirD4"/>
</dbReference>
<gene>
    <name evidence="8" type="ORF">HMPREF0402_03498</name>
</gene>
<keyword evidence="4 7" id="KW-0812">Transmembrane</keyword>
<dbReference type="PATRIC" id="fig|457404.5.peg.3525"/>
<keyword evidence="9" id="KW-1185">Reference proteome</keyword>
<comment type="caution">
    <text evidence="8">The sequence shown here is derived from an EMBL/GenBank/DDBJ whole genome shotgun (WGS) entry which is preliminary data.</text>
</comment>
<name>H1PYK5_9FUSO</name>
<dbReference type="AlphaFoldDB" id="H1PYK5"/>
<dbReference type="PANTHER" id="PTHR37937:SF1">
    <property type="entry name" value="CONJUGATIVE TRANSFER: DNA TRANSPORT"/>
    <property type="match status" value="1"/>
</dbReference>
<dbReference type="InterPro" id="IPR027417">
    <property type="entry name" value="P-loop_NTPase"/>
</dbReference>